<reference evidence="6" key="1">
    <citation type="submission" date="2023-06" db="EMBL/GenBank/DDBJ databases">
        <authorList>
            <person name="Delattre M."/>
        </authorList>
    </citation>
    <scope>NUCLEOTIDE SEQUENCE</scope>
    <source>
        <strain evidence="6">AF72</strain>
    </source>
</reference>
<feature type="compositionally biased region" description="Acidic residues" evidence="5">
    <location>
        <begin position="120"/>
        <end position="137"/>
    </location>
</feature>
<dbReference type="Proteomes" id="UP001177023">
    <property type="component" value="Unassembled WGS sequence"/>
</dbReference>
<sequence length="468" mass="53602">MPRGRYALRNKEITSPLAELDPEIGKRRKRVWKDQPRNAAGTRWAKREEIPRGRYALRSNTPSAELMPINHELGRRKPRPGKPQPRNAAGTRWIRREEAVDEEEKIVHAENNEPQRPQPPEEEDDEQQQPPAVDEEEKIVVVVHNDPQRPQRPEEEQHPAADDEEENIVLVEHNEMQRPQRQEAEDEQQQPPAESDESEEEPVAAPPQQQPEEQQQVVRLHEGEISVEDVHDPGDLPAGEGSPVIVKKDPGYAQETLASRAKRRRKKPKVEEPIERWRSAHDSIGQEAMAAVVLDVKETARRDDGMSDTDGKTVRLRKNVDENGGSSRNDTEDDARDSNESAQEDDDKSTRLTLMEQILLLGLKDREGRVGRLCGGLRVLSSYWIGQDSTYKFFEVILVDPSHKAIRRCPDLQWITKPVHMHRERRGLTAAGRKSRGLGKGDRYSQTRGGSQAKNWLRKNTKVLRRKR</sequence>
<feature type="compositionally biased region" description="Basic and acidic residues" evidence="5">
    <location>
        <begin position="172"/>
        <end position="183"/>
    </location>
</feature>
<dbReference type="Gene3D" id="3.40.1120.10">
    <property type="entry name" value="Ribosomal protein l15e"/>
    <property type="match status" value="1"/>
</dbReference>
<dbReference type="PANTHER" id="PTHR11847:SF4">
    <property type="entry name" value="LARGE RIBOSOMAL SUBUNIT PROTEIN EL15"/>
    <property type="match status" value="1"/>
</dbReference>
<name>A0AA36D5S8_9BILA</name>
<feature type="region of interest" description="Disordered" evidence="5">
    <location>
        <begin position="426"/>
        <end position="453"/>
    </location>
</feature>
<feature type="region of interest" description="Disordered" evidence="5">
    <location>
        <begin position="24"/>
        <end position="279"/>
    </location>
</feature>
<keyword evidence="7" id="KW-1185">Reference proteome</keyword>
<keyword evidence="2 4" id="KW-0689">Ribosomal protein</keyword>
<feature type="compositionally biased region" description="Acidic residues" evidence="5">
    <location>
        <begin position="184"/>
        <end position="202"/>
    </location>
</feature>
<dbReference type="AlphaFoldDB" id="A0AA36D5S8"/>
<feature type="compositionally biased region" description="Basic and acidic residues" evidence="5">
    <location>
        <begin position="301"/>
        <end position="321"/>
    </location>
</feature>
<feature type="non-terminal residue" evidence="6">
    <location>
        <position position="468"/>
    </location>
</feature>
<dbReference type="GO" id="GO:0002181">
    <property type="term" value="P:cytoplasmic translation"/>
    <property type="evidence" value="ECO:0007669"/>
    <property type="project" value="TreeGrafter"/>
</dbReference>
<dbReference type="PANTHER" id="PTHR11847">
    <property type="entry name" value="RIBOSOMAL PROTEIN L15"/>
    <property type="match status" value="1"/>
</dbReference>
<feature type="compositionally biased region" description="Basic and acidic residues" evidence="5">
    <location>
        <begin position="146"/>
        <end position="161"/>
    </location>
</feature>
<dbReference type="InterPro" id="IPR024794">
    <property type="entry name" value="Rbsml_eL15_core_dom_sf"/>
</dbReference>
<evidence type="ECO:0000256" key="4">
    <source>
        <dbReference type="RuleBase" id="RU000663"/>
    </source>
</evidence>
<evidence type="ECO:0000313" key="6">
    <source>
        <dbReference type="EMBL" id="CAJ0580359.1"/>
    </source>
</evidence>
<comment type="caution">
    <text evidence="6">The sequence shown here is derived from an EMBL/GenBank/DDBJ whole genome shotgun (WGS) entry which is preliminary data.</text>
</comment>
<evidence type="ECO:0000256" key="1">
    <source>
        <dbReference type="ARBA" id="ARBA00006857"/>
    </source>
</evidence>
<dbReference type="SMART" id="SM01384">
    <property type="entry name" value="Ribosomal_L15e"/>
    <property type="match status" value="1"/>
</dbReference>
<feature type="compositionally biased region" description="Basic and acidic residues" evidence="5">
    <location>
        <begin position="219"/>
        <end position="234"/>
    </location>
</feature>
<dbReference type="GO" id="GO:0003735">
    <property type="term" value="F:structural constituent of ribosome"/>
    <property type="evidence" value="ECO:0007669"/>
    <property type="project" value="InterPro"/>
</dbReference>
<gene>
    <name evidence="6" type="ORF">MSPICULIGERA_LOCUS18557</name>
</gene>
<accession>A0AA36D5S8</accession>
<protein>
    <recommendedName>
        <fullName evidence="4">Ribosomal protein L15</fullName>
    </recommendedName>
</protein>
<evidence type="ECO:0000256" key="5">
    <source>
        <dbReference type="SAM" id="MobiDB-lite"/>
    </source>
</evidence>
<evidence type="ECO:0000256" key="2">
    <source>
        <dbReference type="ARBA" id="ARBA00022980"/>
    </source>
</evidence>
<dbReference type="InterPro" id="IPR012678">
    <property type="entry name" value="Ribosomal_uL23/eL15/eS24_sf"/>
</dbReference>
<comment type="similarity">
    <text evidence="1 4">Belongs to the eukaryotic ribosomal protein eL15 family.</text>
</comment>
<dbReference type="Pfam" id="PF00827">
    <property type="entry name" value="Ribosomal_L15e"/>
    <property type="match status" value="1"/>
</dbReference>
<evidence type="ECO:0000256" key="3">
    <source>
        <dbReference type="ARBA" id="ARBA00023274"/>
    </source>
</evidence>
<feature type="region of interest" description="Disordered" evidence="5">
    <location>
        <begin position="301"/>
        <end position="349"/>
    </location>
</feature>
<dbReference type="GO" id="GO:0022625">
    <property type="term" value="C:cytosolic large ribosomal subunit"/>
    <property type="evidence" value="ECO:0007669"/>
    <property type="project" value="TreeGrafter"/>
</dbReference>
<dbReference type="EMBL" id="CATQJA010002659">
    <property type="protein sequence ID" value="CAJ0580359.1"/>
    <property type="molecule type" value="Genomic_DNA"/>
</dbReference>
<dbReference type="SUPFAM" id="SSF54189">
    <property type="entry name" value="Ribosomal proteins S24e, L23 and L15e"/>
    <property type="match status" value="1"/>
</dbReference>
<dbReference type="InterPro" id="IPR000439">
    <property type="entry name" value="Ribosomal_eL15"/>
</dbReference>
<dbReference type="GO" id="GO:0003723">
    <property type="term" value="F:RNA binding"/>
    <property type="evidence" value="ECO:0007669"/>
    <property type="project" value="TreeGrafter"/>
</dbReference>
<organism evidence="6 7">
    <name type="scientific">Mesorhabditis spiculigera</name>
    <dbReference type="NCBI Taxonomy" id="96644"/>
    <lineage>
        <taxon>Eukaryota</taxon>
        <taxon>Metazoa</taxon>
        <taxon>Ecdysozoa</taxon>
        <taxon>Nematoda</taxon>
        <taxon>Chromadorea</taxon>
        <taxon>Rhabditida</taxon>
        <taxon>Rhabditina</taxon>
        <taxon>Rhabditomorpha</taxon>
        <taxon>Rhabditoidea</taxon>
        <taxon>Rhabditidae</taxon>
        <taxon>Mesorhabditinae</taxon>
        <taxon>Mesorhabditis</taxon>
    </lineage>
</organism>
<feature type="compositionally biased region" description="Basic and acidic residues" evidence="5">
    <location>
        <begin position="269"/>
        <end position="279"/>
    </location>
</feature>
<evidence type="ECO:0000313" key="7">
    <source>
        <dbReference type="Proteomes" id="UP001177023"/>
    </source>
</evidence>
<proteinExistence type="inferred from homology"/>
<keyword evidence="3 4" id="KW-0687">Ribonucleoprotein</keyword>